<evidence type="ECO:0000256" key="1">
    <source>
        <dbReference type="ARBA" id="ARBA00022729"/>
    </source>
</evidence>
<dbReference type="GO" id="GO:0005975">
    <property type="term" value="P:carbohydrate metabolic process"/>
    <property type="evidence" value="ECO:0007669"/>
    <property type="project" value="InterPro"/>
</dbReference>
<dbReference type="KEGG" id="aav:Aave_3396"/>
<protein>
    <submittedName>
        <fullName evidence="5">Rare lipoprotein A</fullName>
    </submittedName>
</protein>
<dbReference type="AlphaFoldDB" id="A1TSL6"/>
<keyword evidence="5" id="KW-0449">Lipoprotein</keyword>
<evidence type="ECO:0000256" key="3">
    <source>
        <dbReference type="ARBA" id="ARBA00023295"/>
    </source>
</evidence>
<dbReference type="Pfam" id="PF03330">
    <property type="entry name" value="DPBB_1"/>
    <property type="match status" value="1"/>
</dbReference>
<dbReference type="InterPro" id="IPR049818">
    <property type="entry name" value="Expansin_EXLX1-like"/>
</dbReference>
<dbReference type="Pfam" id="PF00553">
    <property type="entry name" value="CBM_2"/>
    <property type="match status" value="1"/>
</dbReference>
<evidence type="ECO:0000256" key="2">
    <source>
        <dbReference type="ARBA" id="ARBA00022801"/>
    </source>
</evidence>
<dbReference type="PROSITE" id="PS51173">
    <property type="entry name" value="CBM2"/>
    <property type="match status" value="1"/>
</dbReference>
<dbReference type="InterPro" id="IPR009009">
    <property type="entry name" value="RlpA-like_DPBB"/>
</dbReference>
<proteinExistence type="predicted"/>
<organism evidence="5 6">
    <name type="scientific">Paracidovorax citrulli (strain AAC00-1)</name>
    <name type="common">Acidovorax citrulli</name>
    <dbReference type="NCBI Taxonomy" id="397945"/>
    <lineage>
        <taxon>Bacteria</taxon>
        <taxon>Pseudomonadati</taxon>
        <taxon>Pseudomonadota</taxon>
        <taxon>Betaproteobacteria</taxon>
        <taxon>Burkholderiales</taxon>
        <taxon>Comamonadaceae</taxon>
        <taxon>Paracidovorax</taxon>
    </lineage>
</organism>
<feature type="domain" description="CBM2" evidence="4">
    <location>
        <begin position="264"/>
        <end position="351"/>
    </location>
</feature>
<dbReference type="Gene3D" id="2.40.40.10">
    <property type="entry name" value="RlpA-like domain"/>
    <property type="match status" value="1"/>
</dbReference>
<evidence type="ECO:0000313" key="5">
    <source>
        <dbReference type="EMBL" id="ABM33954.1"/>
    </source>
</evidence>
<dbReference type="eggNOG" id="COG5297">
    <property type="taxonomic scope" value="Bacteria"/>
</dbReference>
<dbReference type="InterPro" id="IPR012291">
    <property type="entry name" value="CBM2_carb-bd_dom_sf"/>
</dbReference>
<dbReference type="InterPro" id="IPR008965">
    <property type="entry name" value="CBM2/CBM3_carb-bd_dom_sf"/>
</dbReference>
<dbReference type="eggNOG" id="COG4305">
    <property type="taxonomic scope" value="Bacteria"/>
</dbReference>
<dbReference type="PANTHER" id="PTHR31836">
    <property type="match status" value="1"/>
</dbReference>
<dbReference type="InterPro" id="IPR036908">
    <property type="entry name" value="RlpA-like_sf"/>
</dbReference>
<evidence type="ECO:0000259" key="4">
    <source>
        <dbReference type="PROSITE" id="PS51173"/>
    </source>
</evidence>
<dbReference type="PANTHER" id="PTHR31836:SF21">
    <property type="entry name" value="EXPANSIN-LIKE PROTEIN 7"/>
    <property type="match status" value="1"/>
</dbReference>
<keyword evidence="2" id="KW-0378">Hydrolase</keyword>
<dbReference type="SUPFAM" id="SSF49384">
    <property type="entry name" value="Carbohydrate-binding domain"/>
    <property type="match status" value="1"/>
</dbReference>
<dbReference type="CDD" id="cd22272">
    <property type="entry name" value="DPBB_EXLX1-like"/>
    <property type="match status" value="1"/>
</dbReference>
<dbReference type="InterPro" id="IPR001919">
    <property type="entry name" value="CBD2"/>
</dbReference>
<dbReference type="SMART" id="SM00637">
    <property type="entry name" value="CBD_II"/>
    <property type="match status" value="1"/>
</dbReference>
<sequence>MAMVAMRRTTLEGSMPKSLLSVFGRRCALAWGWLALAVALPVAAQGTPGETYTGRGTFYGYDGGGNCSLPFPEHVLTVAINDSDYQGSQACGAYLEVLNPATSKKVVVRVDNRCPDCPPHGLDLAIPALAQIAPIDAGIVSLRWRYVSGPDTPASVVFKEGSSASWSALQVRNQRNAVASLAYRASGSGGTYVPLERQMYNYFLAPGGMGPGPFDLKITDVFGQVLEVSGVPLSVGPELSLGVQFPPVLPAAGSAWSVQDSEPPAPATGPVTYATSFNSDWGQGYCMNVTVTNPHAGPVDWAVRIPVSGTVYNAWDSQVTQVGNELSVQGAAWNRTLQPGASAQFGFCANR</sequence>
<dbReference type="Gene3D" id="2.60.40.760">
    <property type="entry name" value="Expansin, cellulose-binding-like domain"/>
    <property type="match status" value="1"/>
</dbReference>
<dbReference type="Proteomes" id="UP000002596">
    <property type="component" value="Chromosome"/>
</dbReference>
<gene>
    <name evidence="5" type="ordered locus">Aave_3396</name>
</gene>
<evidence type="ECO:0000313" key="6">
    <source>
        <dbReference type="Proteomes" id="UP000002596"/>
    </source>
</evidence>
<dbReference type="STRING" id="397945.Aave_3396"/>
<dbReference type="Gene3D" id="2.60.40.290">
    <property type="match status" value="1"/>
</dbReference>
<dbReference type="CAZy" id="CBM63">
    <property type="family name" value="Carbohydrate-Binding Module Family 63"/>
</dbReference>
<dbReference type="GO" id="GO:0004553">
    <property type="term" value="F:hydrolase activity, hydrolyzing O-glycosyl compounds"/>
    <property type="evidence" value="ECO:0007669"/>
    <property type="project" value="InterPro"/>
</dbReference>
<reference evidence="5 6" key="1">
    <citation type="submission" date="2006-12" db="EMBL/GenBank/DDBJ databases">
        <title>Complete sequence of Acidovorax avenae subsp. citrulli AAC00-1.</title>
        <authorList>
            <consortium name="US DOE Joint Genome Institute"/>
            <person name="Copeland A."/>
            <person name="Lucas S."/>
            <person name="Lapidus A."/>
            <person name="Barry K."/>
            <person name="Detter J.C."/>
            <person name="Glavina del Rio T."/>
            <person name="Dalin E."/>
            <person name="Tice H."/>
            <person name="Pitluck S."/>
            <person name="Kiss H."/>
            <person name="Brettin T."/>
            <person name="Bruce D."/>
            <person name="Han C."/>
            <person name="Tapia R."/>
            <person name="Gilna P."/>
            <person name="Schmutz J."/>
            <person name="Larimer F."/>
            <person name="Land M."/>
            <person name="Hauser L."/>
            <person name="Kyrpides N."/>
            <person name="Kim E."/>
            <person name="Stahl D."/>
            <person name="Richardson P."/>
        </authorList>
    </citation>
    <scope>NUCLEOTIDE SEQUENCE [LARGE SCALE GENOMIC DNA]</scope>
    <source>
        <strain evidence="5 6">AAC00-1</strain>
    </source>
</reference>
<dbReference type="NCBIfam" id="NF041144">
    <property type="entry name" value="expansin_EXLX1"/>
    <property type="match status" value="1"/>
</dbReference>
<dbReference type="InterPro" id="IPR036749">
    <property type="entry name" value="Expansin_CBD_sf"/>
</dbReference>
<dbReference type="SUPFAM" id="SSF49590">
    <property type="entry name" value="PHL pollen allergen"/>
    <property type="match status" value="1"/>
</dbReference>
<keyword evidence="1" id="KW-0732">Signal</keyword>
<dbReference type="InterPro" id="IPR018366">
    <property type="entry name" value="CBM2_CS"/>
</dbReference>
<keyword evidence="3" id="KW-0326">Glycosidase</keyword>
<dbReference type="EMBL" id="CP000512">
    <property type="protein sequence ID" value="ABM33954.1"/>
    <property type="molecule type" value="Genomic_DNA"/>
</dbReference>
<dbReference type="SUPFAM" id="SSF50685">
    <property type="entry name" value="Barwin-like endoglucanases"/>
    <property type="match status" value="1"/>
</dbReference>
<dbReference type="PROSITE" id="PS00561">
    <property type="entry name" value="CBM2_A"/>
    <property type="match status" value="1"/>
</dbReference>
<dbReference type="HOGENOM" id="CLU_822897_0_0_4"/>
<dbReference type="CAZy" id="CBM2">
    <property type="family name" value="Carbohydrate-Binding Module Family 2"/>
</dbReference>
<dbReference type="GO" id="GO:0030247">
    <property type="term" value="F:polysaccharide binding"/>
    <property type="evidence" value="ECO:0007669"/>
    <property type="project" value="UniProtKB-UniRule"/>
</dbReference>
<accession>A1TSL6</accession>
<name>A1TSL6_PARC0</name>
<dbReference type="InterPro" id="IPR051477">
    <property type="entry name" value="Expansin_CellWall"/>
</dbReference>